<feature type="domain" description="Kinesin motor" evidence="7">
    <location>
        <begin position="1"/>
        <end position="133"/>
    </location>
</feature>
<keyword evidence="1 4" id="KW-0547">Nucleotide-binding</keyword>
<evidence type="ECO:0000256" key="4">
    <source>
        <dbReference type="RuleBase" id="RU000394"/>
    </source>
</evidence>
<evidence type="ECO:0000313" key="8">
    <source>
        <dbReference type="EMBL" id="CAL1578226.1"/>
    </source>
</evidence>
<dbReference type="GO" id="GO:0003777">
    <property type="term" value="F:microtubule motor activity"/>
    <property type="evidence" value="ECO:0007669"/>
    <property type="project" value="InterPro"/>
</dbReference>
<dbReference type="SUPFAM" id="SSF52540">
    <property type="entry name" value="P-loop containing nucleoside triphosphate hydrolases"/>
    <property type="match status" value="1"/>
</dbReference>
<comment type="similarity">
    <text evidence="3 4">Belongs to the TRAFAC class myosin-kinesin ATPase superfamily. Kinesin family.</text>
</comment>
<proteinExistence type="inferred from homology"/>
<dbReference type="InterPro" id="IPR019821">
    <property type="entry name" value="Kinesin_motor_CS"/>
</dbReference>
<feature type="coiled-coil region" evidence="5">
    <location>
        <begin position="148"/>
        <end position="195"/>
    </location>
</feature>
<dbReference type="GO" id="GO:0008017">
    <property type="term" value="F:microtubule binding"/>
    <property type="evidence" value="ECO:0007669"/>
    <property type="project" value="InterPro"/>
</dbReference>
<evidence type="ECO:0000313" key="9">
    <source>
        <dbReference type="Proteomes" id="UP001497482"/>
    </source>
</evidence>
<evidence type="ECO:0000256" key="2">
    <source>
        <dbReference type="ARBA" id="ARBA00022840"/>
    </source>
</evidence>
<dbReference type="SMART" id="SM00129">
    <property type="entry name" value="KISc"/>
    <property type="match status" value="1"/>
</dbReference>
<dbReference type="InterPro" id="IPR027417">
    <property type="entry name" value="P-loop_NTPase"/>
</dbReference>
<keyword evidence="2 4" id="KW-0067">ATP-binding</keyword>
<dbReference type="GO" id="GO:0005524">
    <property type="term" value="F:ATP binding"/>
    <property type="evidence" value="ECO:0007669"/>
    <property type="project" value="UniProtKB-KW"/>
</dbReference>
<gene>
    <name evidence="8" type="ORF">KC01_LOCUS9406</name>
</gene>
<evidence type="ECO:0000256" key="6">
    <source>
        <dbReference type="SAM" id="MobiDB-lite"/>
    </source>
</evidence>
<dbReference type="EMBL" id="OZ035835">
    <property type="protein sequence ID" value="CAL1578226.1"/>
    <property type="molecule type" value="Genomic_DNA"/>
</dbReference>
<dbReference type="PROSITE" id="PS00411">
    <property type="entry name" value="KINESIN_MOTOR_1"/>
    <property type="match status" value="1"/>
</dbReference>
<dbReference type="Proteomes" id="UP001497482">
    <property type="component" value="Chromosome 13"/>
</dbReference>
<protein>
    <recommendedName>
        <fullName evidence="4">Kinesin-like protein</fullName>
    </recommendedName>
</protein>
<dbReference type="InterPro" id="IPR036961">
    <property type="entry name" value="Kinesin_motor_dom_sf"/>
</dbReference>
<feature type="region of interest" description="Disordered" evidence="6">
    <location>
        <begin position="301"/>
        <end position="373"/>
    </location>
</feature>
<keyword evidence="9" id="KW-1185">Reference proteome</keyword>
<evidence type="ECO:0000256" key="3">
    <source>
        <dbReference type="PROSITE-ProRule" id="PRU00283"/>
    </source>
</evidence>
<dbReference type="AlphaFoldDB" id="A0AAV2JNK2"/>
<dbReference type="PROSITE" id="PS50067">
    <property type="entry name" value="KINESIN_MOTOR_2"/>
    <property type="match status" value="1"/>
</dbReference>
<evidence type="ECO:0000256" key="5">
    <source>
        <dbReference type="SAM" id="Coils"/>
    </source>
</evidence>
<dbReference type="FunFam" id="3.40.850.10:FF:000167">
    <property type="entry name" value="Uncharacterized protein"/>
    <property type="match status" value="1"/>
</dbReference>
<dbReference type="InterPro" id="IPR001752">
    <property type="entry name" value="Kinesin_motor_dom"/>
</dbReference>
<feature type="region of interest" description="Disordered" evidence="6">
    <location>
        <begin position="405"/>
        <end position="430"/>
    </location>
</feature>
<keyword evidence="4" id="KW-0493">Microtubule</keyword>
<organism evidence="8 9">
    <name type="scientific">Knipowitschia caucasica</name>
    <name type="common">Caucasian dwarf goby</name>
    <name type="synonym">Pomatoschistus caucasicus</name>
    <dbReference type="NCBI Taxonomy" id="637954"/>
    <lineage>
        <taxon>Eukaryota</taxon>
        <taxon>Metazoa</taxon>
        <taxon>Chordata</taxon>
        <taxon>Craniata</taxon>
        <taxon>Vertebrata</taxon>
        <taxon>Euteleostomi</taxon>
        <taxon>Actinopterygii</taxon>
        <taxon>Neopterygii</taxon>
        <taxon>Teleostei</taxon>
        <taxon>Neoteleostei</taxon>
        <taxon>Acanthomorphata</taxon>
        <taxon>Gobiaria</taxon>
        <taxon>Gobiiformes</taxon>
        <taxon>Gobioidei</taxon>
        <taxon>Gobiidae</taxon>
        <taxon>Gobiinae</taxon>
        <taxon>Knipowitschia</taxon>
    </lineage>
</organism>
<sequence>MVCFNTGWTQAWLEDSLPCETVSKIHLVDLAGSERADASRSTGTRLKEAANINKSLVTLGCVISTLVLFQNIVTTKRKKQIFIPYRDSVLTWLLKDSLGGNSKTTMIATVSPAEGNYAETVSTLHYASRAKNIVNSPKVNEDKSVKVIRGLQAEIAQLRKLLEDANQVPKEALSCVKVEEKLNIKEAEVAALTKEWTIKWKESHNILKEETVALRKRRSGVILDCQFPHLIGIDEDLLGAGIILYYLKSGLLSAVSLSPTDTFKSAESVSKVMLQGPGGFETSIPDAPTWHSVDTKATPVKTSVPHSLDGAAHQGGVHIRGRREPEGNPCHKSGAELSSKGLQRSAGELRSGDGRLRQTSVPGRGDGCGSGPVGSANEIQGVCAHRNEGRRGSDGISLSAISHLQSAEGGEAAPDPQGASTLDSRPQFDKTAIGCPTTTRELSLYREMDVDKWPYRVQTLKELYFGFAGHSLCLVGLTEDGVLGLYTYSQSLSRELCRALLGLLCPTKGCVSQIPLLSKDMMEMSLKRQTPVPDVLLDGGLRVSSSFQRGLADLLSLLQSNITPMQRSPGEVQLQLYCCVGICFPSNLRLVGQLFVTDAHLGLVQEHVVFSDVCSVAREMSRLQFRCLTVQRLCDVRGVVVREEDSRGAVAVDVILANVKARGHPESGIGCAHPSSHAQVWKLTFSCSAEAARLINHLSSI</sequence>
<keyword evidence="4" id="KW-0505">Motor protein</keyword>
<evidence type="ECO:0000256" key="1">
    <source>
        <dbReference type="ARBA" id="ARBA00022741"/>
    </source>
</evidence>
<accession>A0AAV2JNK2</accession>
<dbReference type="GO" id="GO:0005874">
    <property type="term" value="C:microtubule"/>
    <property type="evidence" value="ECO:0007669"/>
    <property type="project" value="UniProtKB-KW"/>
</dbReference>
<dbReference type="GO" id="GO:0007018">
    <property type="term" value="P:microtubule-based movement"/>
    <property type="evidence" value="ECO:0007669"/>
    <property type="project" value="InterPro"/>
</dbReference>
<dbReference type="PRINTS" id="PR00380">
    <property type="entry name" value="KINESINHEAVY"/>
</dbReference>
<dbReference type="Pfam" id="PF00225">
    <property type="entry name" value="Kinesin"/>
    <property type="match status" value="1"/>
</dbReference>
<comment type="caution">
    <text evidence="3">Lacks conserved residue(s) required for the propagation of feature annotation.</text>
</comment>
<keyword evidence="5" id="KW-0175">Coiled coil</keyword>
<dbReference type="PANTHER" id="PTHR47117:SF6">
    <property type="entry name" value="KINESIN-LIKE PROTEIN KIF16B"/>
    <property type="match status" value="1"/>
</dbReference>
<dbReference type="PANTHER" id="PTHR47117">
    <property type="entry name" value="STAR-RELATED LIPID TRANSFER PROTEIN 9"/>
    <property type="match status" value="1"/>
</dbReference>
<evidence type="ECO:0000259" key="7">
    <source>
        <dbReference type="PROSITE" id="PS50067"/>
    </source>
</evidence>
<dbReference type="Gene3D" id="3.40.850.10">
    <property type="entry name" value="Kinesin motor domain"/>
    <property type="match status" value="1"/>
</dbReference>
<reference evidence="8 9" key="1">
    <citation type="submission" date="2024-04" db="EMBL/GenBank/DDBJ databases">
        <authorList>
            <person name="Waldvogel A.-M."/>
            <person name="Schoenle A."/>
        </authorList>
    </citation>
    <scope>NUCLEOTIDE SEQUENCE [LARGE SCALE GENOMIC DNA]</scope>
</reference>
<name>A0AAV2JNK2_KNICA</name>